<dbReference type="InterPro" id="IPR037401">
    <property type="entry name" value="SnoaL-like"/>
</dbReference>
<feature type="region of interest" description="Disordered" evidence="1">
    <location>
        <begin position="26"/>
        <end position="46"/>
    </location>
</feature>
<accession>A0ABV1KM64</accession>
<dbReference type="Gene3D" id="3.10.450.50">
    <property type="match status" value="1"/>
</dbReference>
<reference evidence="4 5" key="1">
    <citation type="journal article" date="2023" name="Genome Announc.">
        <title>Pan-Genome Analyses of the Genus Cohnella and Proposal of the Novel Species Cohnella silvisoli sp. nov., Isolated from Forest Soil.</title>
        <authorList>
            <person name="Wang C."/>
            <person name="Mao L."/>
            <person name="Bao G."/>
            <person name="Zhu H."/>
        </authorList>
    </citation>
    <scope>NUCLEOTIDE SEQUENCE [LARGE SCALE GENOMIC DNA]</scope>
    <source>
        <strain evidence="4 5">NL03-T5-1</strain>
    </source>
</reference>
<evidence type="ECO:0000256" key="1">
    <source>
        <dbReference type="SAM" id="MobiDB-lite"/>
    </source>
</evidence>
<keyword evidence="5" id="KW-1185">Reference proteome</keyword>
<organism evidence="4 5">
    <name type="scientific">Cohnella silvisoli</name>
    <dbReference type="NCBI Taxonomy" id="2873699"/>
    <lineage>
        <taxon>Bacteria</taxon>
        <taxon>Bacillati</taxon>
        <taxon>Bacillota</taxon>
        <taxon>Bacilli</taxon>
        <taxon>Bacillales</taxon>
        <taxon>Paenibacillaceae</taxon>
        <taxon>Cohnella</taxon>
    </lineage>
</organism>
<feature type="transmembrane region" description="Helical" evidence="2">
    <location>
        <begin position="68"/>
        <end position="87"/>
    </location>
</feature>
<dbReference type="RefSeq" id="WP_232182305.1">
    <property type="nucleotide sequence ID" value="NZ_JAIOAP010000001.1"/>
</dbReference>
<dbReference type="Proteomes" id="UP001493487">
    <property type="component" value="Unassembled WGS sequence"/>
</dbReference>
<proteinExistence type="predicted"/>
<keyword evidence="2" id="KW-0472">Membrane</keyword>
<keyword evidence="2" id="KW-0812">Transmembrane</keyword>
<name>A0ABV1KM64_9BACL</name>
<dbReference type="Pfam" id="PF13474">
    <property type="entry name" value="SnoaL_3"/>
    <property type="match status" value="1"/>
</dbReference>
<evidence type="ECO:0000256" key="2">
    <source>
        <dbReference type="SAM" id="Phobius"/>
    </source>
</evidence>
<protein>
    <submittedName>
        <fullName evidence="4">DUF4878 domain-containing protein</fullName>
    </submittedName>
</protein>
<keyword evidence="2" id="KW-1133">Transmembrane helix</keyword>
<evidence type="ECO:0000313" key="5">
    <source>
        <dbReference type="Proteomes" id="UP001493487"/>
    </source>
</evidence>
<feature type="domain" description="SnoaL-like" evidence="3">
    <location>
        <begin position="99"/>
        <end position="199"/>
    </location>
</feature>
<comment type="caution">
    <text evidence="4">The sequence shown here is derived from an EMBL/GenBank/DDBJ whole genome shotgun (WGS) entry which is preliminary data.</text>
</comment>
<gene>
    <name evidence="4" type="ORF">QJS35_02120</name>
</gene>
<dbReference type="EMBL" id="JASKHM010000001">
    <property type="protein sequence ID" value="MEQ4481184.1"/>
    <property type="molecule type" value="Genomic_DNA"/>
</dbReference>
<dbReference type="InterPro" id="IPR032710">
    <property type="entry name" value="NTF2-like_dom_sf"/>
</dbReference>
<sequence>MNCGEKLIELAVSCPSCGTEVRQLPPASEITEATELPSPPEESQDMKYSFATQPASSPRRLSDLTKKLILVGMAAVVLVFLIIKFTGDGGGNHATPERAVKGFFNAVKQQDAEKMFSYLSTYVKDGEDNPEGLDRESAIKSLEEQFDERSPKLGSIDIKDVNIDGETAIVNYKVDFEQEGKKSTEEGTMNLIKVKGKWYVDINMP</sequence>
<evidence type="ECO:0000313" key="4">
    <source>
        <dbReference type="EMBL" id="MEQ4481184.1"/>
    </source>
</evidence>
<dbReference type="SUPFAM" id="SSF54427">
    <property type="entry name" value="NTF2-like"/>
    <property type="match status" value="1"/>
</dbReference>
<evidence type="ECO:0000259" key="3">
    <source>
        <dbReference type="Pfam" id="PF13474"/>
    </source>
</evidence>